<evidence type="ECO:0000313" key="2">
    <source>
        <dbReference type="Proteomes" id="UP000062645"/>
    </source>
</evidence>
<organism evidence="1 2">
    <name type="scientific">Nostoc piscinale CENA21</name>
    <dbReference type="NCBI Taxonomy" id="224013"/>
    <lineage>
        <taxon>Bacteria</taxon>
        <taxon>Bacillati</taxon>
        <taxon>Cyanobacteriota</taxon>
        <taxon>Cyanophyceae</taxon>
        <taxon>Nostocales</taxon>
        <taxon>Nostocaceae</taxon>
        <taxon>Nostoc</taxon>
    </lineage>
</organism>
<dbReference type="PATRIC" id="fig|224013.5.peg.4492"/>
<dbReference type="KEGG" id="npz:ACX27_18770"/>
<dbReference type="EMBL" id="CP012036">
    <property type="protein sequence ID" value="ALF54421.1"/>
    <property type="molecule type" value="Genomic_DNA"/>
</dbReference>
<sequence>MTENLTTGFILEPSEPDLNLGIKQPLLPHRPLGRKFISPKFLSPLGVKSLSNFDPSIFFKFSNYRFLYNRNFISRFTFFFLNLNHKISINQIITKDTK</sequence>
<dbReference type="STRING" id="224013.ACX27_18770"/>
<dbReference type="AlphaFoldDB" id="A0A0M4SYQ0"/>
<reference evidence="2" key="1">
    <citation type="submission" date="2015-07" db="EMBL/GenBank/DDBJ databases">
        <title>Genome Of Nitrogen-Fixing Cyanobacterium Nostoc piscinale CENA21 From Solimoes/Amazon River Floodplain Sediments And Comparative Genomics To Uncover Biosynthetic Natural Products Potential.</title>
        <authorList>
            <person name="Leao T.F."/>
            <person name="Leao P.N."/>
            <person name="Guimaraes P.I."/>
            <person name="de Melo A.G.C."/>
            <person name="Ramos R.T.J."/>
            <person name="Silva A."/>
            <person name="Fiore M.F."/>
            <person name="Schneider M.P.C."/>
        </authorList>
    </citation>
    <scope>NUCLEOTIDE SEQUENCE [LARGE SCALE GENOMIC DNA]</scope>
    <source>
        <strain evidence="2">CENA21</strain>
    </source>
</reference>
<gene>
    <name evidence="1" type="ORF">ACX27_18770</name>
</gene>
<keyword evidence="2" id="KW-1185">Reference proteome</keyword>
<evidence type="ECO:0000313" key="1">
    <source>
        <dbReference type="EMBL" id="ALF54421.1"/>
    </source>
</evidence>
<dbReference type="Proteomes" id="UP000062645">
    <property type="component" value="Chromosome"/>
</dbReference>
<reference evidence="1 2" key="2">
    <citation type="journal article" date="2016" name="Genome Announc.">
        <title>Draft Genome Sequence of the N2-Fixing Cyanobacterium Nostoc piscinale CENA21, Isolated from the Brazilian Amazon Floodplain.</title>
        <authorList>
            <person name="Leao T."/>
            <person name="Guimaraes P.I."/>
            <person name="de Melo A.G."/>
            <person name="Ramos R.T."/>
            <person name="Leao P.N."/>
            <person name="Silva A."/>
            <person name="Fiore M.F."/>
            <person name="Schneider M.P."/>
        </authorList>
    </citation>
    <scope>NUCLEOTIDE SEQUENCE [LARGE SCALE GENOMIC DNA]</scope>
    <source>
        <strain evidence="1 2">CENA21</strain>
    </source>
</reference>
<protein>
    <submittedName>
        <fullName evidence="1">Uncharacterized protein</fullName>
    </submittedName>
</protein>
<accession>A0A0M4SYQ0</accession>
<name>A0A0M4SYQ0_9NOSO</name>
<proteinExistence type="predicted"/>